<keyword evidence="2" id="KW-1185">Reference proteome</keyword>
<evidence type="ECO:0000313" key="2">
    <source>
        <dbReference type="Proteomes" id="UP000838412"/>
    </source>
</evidence>
<name>A0A8J9W5W4_BRALA</name>
<protein>
    <submittedName>
        <fullName evidence="1">Hypp6111 protein</fullName>
    </submittedName>
</protein>
<gene>
    <name evidence="1" type="primary">Hypp6111</name>
    <name evidence="1" type="ORF">BLAG_LOCUS4653</name>
</gene>
<dbReference type="EMBL" id="OV696696">
    <property type="protein sequence ID" value="CAH1240836.1"/>
    <property type="molecule type" value="Genomic_DNA"/>
</dbReference>
<accession>A0A8J9W5W4</accession>
<organism evidence="1 2">
    <name type="scientific">Branchiostoma lanceolatum</name>
    <name type="common">Common lancelet</name>
    <name type="synonym">Amphioxus lanceolatum</name>
    <dbReference type="NCBI Taxonomy" id="7740"/>
    <lineage>
        <taxon>Eukaryota</taxon>
        <taxon>Metazoa</taxon>
        <taxon>Chordata</taxon>
        <taxon>Cephalochordata</taxon>
        <taxon>Leptocardii</taxon>
        <taxon>Amphioxiformes</taxon>
        <taxon>Branchiostomatidae</taxon>
        <taxon>Branchiostoma</taxon>
    </lineage>
</organism>
<evidence type="ECO:0000313" key="1">
    <source>
        <dbReference type="EMBL" id="CAH1240836.1"/>
    </source>
</evidence>
<dbReference type="Proteomes" id="UP000838412">
    <property type="component" value="Chromosome 11"/>
</dbReference>
<sequence>MYASKRFAFSREVYGARCLLAAIDFNKDKDQPIVRRKREGKAHRSFQRKSDRWTYYNVKVPKDYREMEVNSRRRMVEMEEVKMQMMKRVTKVKERSQRETTS</sequence>
<proteinExistence type="predicted"/>
<reference evidence="1" key="1">
    <citation type="submission" date="2022-01" db="EMBL/GenBank/DDBJ databases">
        <authorList>
            <person name="Braso-Vives M."/>
        </authorList>
    </citation>
    <scope>NUCLEOTIDE SEQUENCE</scope>
</reference>
<dbReference type="AlphaFoldDB" id="A0A8J9W5W4"/>